<protein>
    <recommendedName>
        <fullName evidence="7">Ankyrin</fullName>
    </recommendedName>
</protein>
<evidence type="ECO:0000256" key="4">
    <source>
        <dbReference type="SAM" id="MobiDB-lite"/>
    </source>
</evidence>
<reference evidence="5" key="1">
    <citation type="submission" date="2021-10" db="EMBL/GenBank/DDBJ databases">
        <title>De novo Genome Assembly of Clathrus columnatus (Basidiomycota, Fungi) Using Illumina and Nanopore Sequence Data.</title>
        <authorList>
            <person name="Ogiso-Tanaka E."/>
            <person name="Itagaki H."/>
            <person name="Hosoya T."/>
            <person name="Hosaka K."/>
        </authorList>
    </citation>
    <scope>NUCLEOTIDE SEQUENCE</scope>
    <source>
        <strain evidence="5">MO-923</strain>
    </source>
</reference>
<comment type="caution">
    <text evidence="5">The sequence shown here is derived from an EMBL/GenBank/DDBJ whole genome shotgun (WGS) entry which is preliminary data.</text>
</comment>
<evidence type="ECO:0000313" key="6">
    <source>
        <dbReference type="Proteomes" id="UP001050691"/>
    </source>
</evidence>
<evidence type="ECO:0000313" key="5">
    <source>
        <dbReference type="EMBL" id="GJJ14363.1"/>
    </source>
</evidence>
<dbReference type="Proteomes" id="UP001050691">
    <property type="component" value="Unassembled WGS sequence"/>
</dbReference>
<feature type="compositionally biased region" description="Polar residues" evidence="4">
    <location>
        <begin position="11"/>
        <end position="22"/>
    </location>
</feature>
<dbReference type="Pfam" id="PF12796">
    <property type="entry name" value="Ank_2"/>
    <property type="match status" value="1"/>
</dbReference>
<name>A0AAV5AMS4_9AGAM</name>
<keyword evidence="2 3" id="KW-0040">ANK repeat</keyword>
<dbReference type="InterPro" id="IPR036770">
    <property type="entry name" value="Ankyrin_rpt-contain_sf"/>
</dbReference>
<keyword evidence="1" id="KW-0677">Repeat</keyword>
<feature type="repeat" description="ANK" evidence="3">
    <location>
        <begin position="63"/>
        <end position="95"/>
    </location>
</feature>
<dbReference type="PROSITE" id="PS50297">
    <property type="entry name" value="ANK_REP_REGION"/>
    <property type="match status" value="1"/>
</dbReference>
<organism evidence="5 6">
    <name type="scientific">Clathrus columnatus</name>
    <dbReference type="NCBI Taxonomy" id="1419009"/>
    <lineage>
        <taxon>Eukaryota</taxon>
        <taxon>Fungi</taxon>
        <taxon>Dikarya</taxon>
        <taxon>Basidiomycota</taxon>
        <taxon>Agaricomycotina</taxon>
        <taxon>Agaricomycetes</taxon>
        <taxon>Phallomycetidae</taxon>
        <taxon>Phallales</taxon>
        <taxon>Clathraceae</taxon>
        <taxon>Clathrus</taxon>
    </lineage>
</organism>
<dbReference type="PROSITE" id="PS50088">
    <property type="entry name" value="ANK_REPEAT"/>
    <property type="match status" value="1"/>
</dbReference>
<keyword evidence="6" id="KW-1185">Reference proteome</keyword>
<dbReference type="Gene3D" id="1.25.40.20">
    <property type="entry name" value="Ankyrin repeat-containing domain"/>
    <property type="match status" value="1"/>
</dbReference>
<dbReference type="AlphaFoldDB" id="A0AAV5AMS4"/>
<proteinExistence type="predicted"/>
<accession>A0AAV5AMS4</accession>
<dbReference type="EMBL" id="BPWL01000009">
    <property type="protein sequence ID" value="GJJ14363.1"/>
    <property type="molecule type" value="Genomic_DNA"/>
</dbReference>
<dbReference type="InterPro" id="IPR002110">
    <property type="entry name" value="Ankyrin_rpt"/>
</dbReference>
<dbReference type="SUPFAM" id="SSF48403">
    <property type="entry name" value="Ankyrin repeat"/>
    <property type="match status" value="1"/>
</dbReference>
<sequence length="164" mass="17505">MTDKAEVEKPSLSQPPDVSSLPQETLNFAARMFAAARTGDDDSNELLAAALQHGLPPNLRNDQGNTLLLLAAYHGHASTVRLLLSHKADPNILNDRDQSAVAGAVYKNEKEIVEDLLDGGADPTIGSPSAIETAKLFSNETLATLMEQKSKYPSPIAASTEEPK</sequence>
<evidence type="ECO:0000256" key="3">
    <source>
        <dbReference type="PROSITE-ProRule" id="PRU00023"/>
    </source>
</evidence>
<evidence type="ECO:0000256" key="2">
    <source>
        <dbReference type="ARBA" id="ARBA00023043"/>
    </source>
</evidence>
<evidence type="ECO:0008006" key="7">
    <source>
        <dbReference type="Google" id="ProtNLM"/>
    </source>
</evidence>
<feature type="region of interest" description="Disordered" evidence="4">
    <location>
        <begin position="1"/>
        <end position="22"/>
    </location>
</feature>
<gene>
    <name evidence="5" type="ORF">Clacol_008627</name>
</gene>
<evidence type="ECO:0000256" key="1">
    <source>
        <dbReference type="ARBA" id="ARBA00022737"/>
    </source>
</evidence>
<dbReference type="SMART" id="SM00248">
    <property type="entry name" value="ANK"/>
    <property type="match status" value="2"/>
</dbReference>
<dbReference type="PANTHER" id="PTHR24171">
    <property type="entry name" value="ANKYRIN REPEAT DOMAIN-CONTAINING PROTEIN 39-RELATED"/>
    <property type="match status" value="1"/>
</dbReference>